<dbReference type="CDD" id="cd00570">
    <property type="entry name" value="GST_N_family"/>
    <property type="match status" value="1"/>
</dbReference>
<accession>A0ABW3CNJ8</accession>
<sequence>MSLYDKRLVLYDNELDPDCYAARLMLAFLDLPYEKVLIDNFPGNEKPPGHGGLPVLRDGDRYVGGTIPVLEHLAVSFGPTWTPRNRNWLKFADIGLWCAREAREQALFGADDRPDPKVVDAAARRLELMDDHLTELEHDGRRWFDGKAPSIADVALFAPA</sequence>
<name>A0ABW3CNJ8_9ACTN</name>
<protein>
    <submittedName>
        <fullName evidence="1">Glutathione S-transferase family protein</fullName>
    </submittedName>
</protein>
<comment type="caution">
    <text evidence="1">The sequence shown here is derived from an EMBL/GenBank/DDBJ whole genome shotgun (WGS) entry which is preliminary data.</text>
</comment>
<evidence type="ECO:0000313" key="2">
    <source>
        <dbReference type="Proteomes" id="UP001597083"/>
    </source>
</evidence>
<organism evidence="1 2">
    <name type="scientific">Actinomadura adrarensis</name>
    <dbReference type="NCBI Taxonomy" id="1819600"/>
    <lineage>
        <taxon>Bacteria</taxon>
        <taxon>Bacillati</taxon>
        <taxon>Actinomycetota</taxon>
        <taxon>Actinomycetes</taxon>
        <taxon>Streptosporangiales</taxon>
        <taxon>Thermomonosporaceae</taxon>
        <taxon>Actinomadura</taxon>
    </lineage>
</organism>
<evidence type="ECO:0000313" key="1">
    <source>
        <dbReference type="EMBL" id="MFD0855169.1"/>
    </source>
</evidence>
<dbReference type="Gene3D" id="1.20.1050.10">
    <property type="match status" value="1"/>
</dbReference>
<dbReference type="SUPFAM" id="SSF47616">
    <property type="entry name" value="GST C-terminal domain-like"/>
    <property type="match status" value="1"/>
</dbReference>
<keyword evidence="2" id="KW-1185">Reference proteome</keyword>
<dbReference type="Gene3D" id="3.40.30.10">
    <property type="entry name" value="Glutaredoxin"/>
    <property type="match status" value="1"/>
</dbReference>
<dbReference type="EMBL" id="JBHTIR010003418">
    <property type="protein sequence ID" value="MFD0855169.1"/>
    <property type="molecule type" value="Genomic_DNA"/>
</dbReference>
<dbReference type="SUPFAM" id="SSF52833">
    <property type="entry name" value="Thioredoxin-like"/>
    <property type="match status" value="1"/>
</dbReference>
<feature type="non-terminal residue" evidence="1">
    <location>
        <position position="160"/>
    </location>
</feature>
<reference evidence="2" key="1">
    <citation type="journal article" date="2019" name="Int. J. Syst. Evol. Microbiol.">
        <title>The Global Catalogue of Microorganisms (GCM) 10K type strain sequencing project: providing services to taxonomists for standard genome sequencing and annotation.</title>
        <authorList>
            <consortium name="The Broad Institute Genomics Platform"/>
            <consortium name="The Broad Institute Genome Sequencing Center for Infectious Disease"/>
            <person name="Wu L."/>
            <person name="Ma J."/>
        </authorList>
    </citation>
    <scope>NUCLEOTIDE SEQUENCE [LARGE SCALE GENOMIC DNA]</scope>
    <source>
        <strain evidence="2">JCM 31696</strain>
    </source>
</reference>
<dbReference type="Proteomes" id="UP001597083">
    <property type="component" value="Unassembled WGS sequence"/>
</dbReference>
<dbReference type="InterPro" id="IPR036282">
    <property type="entry name" value="Glutathione-S-Trfase_C_sf"/>
</dbReference>
<proteinExistence type="predicted"/>
<dbReference type="InterPro" id="IPR036249">
    <property type="entry name" value="Thioredoxin-like_sf"/>
</dbReference>
<gene>
    <name evidence="1" type="ORF">ACFQ07_23220</name>
</gene>